<evidence type="ECO:0000256" key="1">
    <source>
        <dbReference type="SAM" id="Phobius"/>
    </source>
</evidence>
<keyword evidence="3" id="KW-1185">Reference proteome</keyword>
<sequence length="165" mass="18089">MYKFLVLGIFFLCCQQVSKAQQLILPHQLNYFINPKPNTLLYNDTLYRGAREFKGLFYKTGNLQLIQYYQKHQQNKIWGNVLGILGAGMMGAGVGLASNHHSGLGWTFIGGGFCTTVVGGYLIASGQKNLILAVDLFNKLSHQQLPKVQAGIGFSGSSAGLVINF</sequence>
<keyword evidence="1" id="KW-0472">Membrane</keyword>
<comment type="caution">
    <text evidence="2">The sequence shown here is derived from an EMBL/GenBank/DDBJ whole genome shotgun (WGS) entry which is preliminary data.</text>
</comment>
<protein>
    <submittedName>
        <fullName evidence="2">Uncharacterized protein</fullName>
    </submittedName>
</protein>
<dbReference type="EMBL" id="QKZV01000001">
    <property type="protein sequence ID" value="PZX65646.1"/>
    <property type="molecule type" value="Genomic_DNA"/>
</dbReference>
<keyword evidence="1" id="KW-0812">Transmembrane</keyword>
<name>A0A2W7S3J7_9BACT</name>
<feature type="transmembrane region" description="Helical" evidence="1">
    <location>
        <begin position="77"/>
        <end position="97"/>
    </location>
</feature>
<gene>
    <name evidence="2" type="ORF">LX80_00135</name>
</gene>
<evidence type="ECO:0000313" key="3">
    <source>
        <dbReference type="Proteomes" id="UP000249720"/>
    </source>
</evidence>
<dbReference type="Proteomes" id="UP000249720">
    <property type="component" value="Unassembled WGS sequence"/>
</dbReference>
<dbReference type="RefSeq" id="WP_111293119.1">
    <property type="nucleotide sequence ID" value="NZ_QKZV01000001.1"/>
</dbReference>
<dbReference type="AlphaFoldDB" id="A0A2W7S3J7"/>
<proteinExistence type="predicted"/>
<reference evidence="2 3" key="1">
    <citation type="submission" date="2018-06" db="EMBL/GenBank/DDBJ databases">
        <title>Genomic Encyclopedia of Archaeal and Bacterial Type Strains, Phase II (KMG-II): from individual species to whole genera.</title>
        <authorList>
            <person name="Goeker M."/>
        </authorList>
    </citation>
    <scope>NUCLEOTIDE SEQUENCE [LARGE SCALE GENOMIC DNA]</scope>
    <source>
        <strain evidence="2 3">DSM 23241</strain>
    </source>
</reference>
<accession>A0A2W7S3J7</accession>
<dbReference type="OrthoDB" id="662153at2"/>
<evidence type="ECO:0000313" key="2">
    <source>
        <dbReference type="EMBL" id="PZX65646.1"/>
    </source>
</evidence>
<feature type="transmembrane region" description="Helical" evidence="1">
    <location>
        <begin position="104"/>
        <end position="124"/>
    </location>
</feature>
<keyword evidence="1" id="KW-1133">Transmembrane helix</keyword>
<organism evidence="2 3">
    <name type="scientific">Hydrotalea sandarakina</name>
    <dbReference type="NCBI Taxonomy" id="1004304"/>
    <lineage>
        <taxon>Bacteria</taxon>
        <taxon>Pseudomonadati</taxon>
        <taxon>Bacteroidota</taxon>
        <taxon>Chitinophagia</taxon>
        <taxon>Chitinophagales</taxon>
        <taxon>Chitinophagaceae</taxon>
        <taxon>Hydrotalea</taxon>
    </lineage>
</organism>